<organism evidence="2 3">
    <name type="scientific">Ficus carica</name>
    <name type="common">Common fig</name>
    <dbReference type="NCBI Taxonomy" id="3494"/>
    <lineage>
        <taxon>Eukaryota</taxon>
        <taxon>Viridiplantae</taxon>
        <taxon>Streptophyta</taxon>
        <taxon>Embryophyta</taxon>
        <taxon>Tracheophyta</taxon>
        <taxon>Spermatophyta</taxon>
        <taxon>Magnoliopsida</taxon>
        <taxon>eudicotyledons</taxon>
        <taxon>Gunneridae</taxon>
        <taxon>Pentapetalae</taxon>
        <taxon>rosids</taxon>
        <taxon>fabids</taxon>
        <taxon>Rosales</taxon>
        <taxon>Moraceae</taxon>
        <taxon>Ficeae</taxon>
        <taxon>Ficus</taxon>
    </lineage>
</organism>
<evidence type="ECO:0000313" key="2">
    <source>
        <dbReference type="EMBL" id="GMN59668.1"/>
    </source>
</evidence>
<dbReference type="EMBL" id="BTGU01000090">
    <property type="protein sequence ID" value="GMN59668.1"/>
    <property type="molecule type" value="Genomic_DNA"/>
</dbReference>
<dbReference type="Proteomes" id="UP001187192">
    <property type="component" value="Unassembled WGS sequence"/>
</dbReference>
<dbReference type="AlphaFoldDB" id="A0AA88DQJ8"/>
<feature type="region of interest" description="Disordered" evidence="1">
    <location>
        <begin position="1"/>
        <end position="29"/>
    </location>
</feature>
<evidence type="ECO:0000313" key="3">
    <source>
        <dbReference type="Proteomes" id="UP001187192"/>
    </source>
</evidence>
<comment type="caution">
    <text evidence="2">The sequence shown here is derived from an EMBL/GenBank/DDBJ whole genome shotgun (WGS) entry which is preliminary data.</text>
</comment>
<feature type="region of interest" description="Disordered" evidence="1">
    <location>
        <begin position="61"/>
        <end position="96"/>
    </location>
</feature>
<accession>A0AA88DQJ8</accession>
<feature type="compositionally biased region" description="Basic residues" evidence="1">
    <location>
        <begin position="71"/>
        <end position="82"/>
    </location>
</feature>
<gene>
    <name evidence="2" type="ORF">TIFTF001_028761</name>
</gene>
<keyword evidence="3" id="KW-1185">Reference proteome</keyword>
<sequence length="96" mass="10606">MGVVKMAGSDGGGCVRKREMESEDRNEDTCGWTVENGFVGGHSTGEIRNFGSMNLQLRSIGALDPPIRPSLHAHRRRSRSNRRPSPPYLLGNNQEL</sequence>
<reference evidence="2" key="1">
    <citation type="submission" date="2023-07" db="EMBL/GenBank/DDBJ databases">
        <title>draft genome sequence of fig (Ficus carica).</title>
        <authorList>
            <person name="Takahashi T."/>
            <person name="Nishimura K."/>
        </authorList>
    </citation>
    <scope>NUCLEOTIDE SEQUENCE</scope>
</reference>
<proteinExistence type="predicted"/>
<protein>
    <submittedName>
        <fullName evidence="2">Uncharacterized protein</fullName>
    </submittedName>
</protein>
<evidence type="ECO:0000256" key="1">
    <source>
        <dbReference type="SAM" id="MobiDB-lite"/>
    </source>
</evidence>
<name>A0AA88DQJ8_FICCA</name>